<protein>
    <submittedName>
        <fullName evidence="2">Uncharacterized protein</fullName>
    </submittedName>
</protein>
<proteinExistence type="predicted"/>
<feature type="compositionally biased region" description="Basic and acidic residues" evidence="1">
    <location>
        <begin position="43"/>
        <end position="53"/>
    </location>
</feature>
<reference evidence="2" key="1">
    <citation type="submission" date="2021-02" db="EMBL/GenBank/DDBJ databases">
        <authorList>
            <person name="Nowell W R."/>
        </authorList>
    </citation>
    <scope>NUCLEOTIDE SEQUENCE</scope>
</reference>
<evidence type="ECO:0000313" key="2">
    <source>
        <dbReference type="EMBL" id="CAF4626948.1"/>
    </source>
</evidence>
<comment type="caution">
    <text evidence="2">The sequence shown here is derived from an EMBL/GenBank/DDBJ whole genome shotgun (WGS) entry which is preliminary data.</text>
</comment>
<feature type="region of interest" description="Disordered" evidence="1">
    <location>
        <begin position="39"/>
        <end position="69"/>
    </location>
</feature>
<dbReference type="AlphaFoldDB" id="A0A821DX22"/>
<keyword evidence="3" id="KW-1185">Reference proteome</keyword>
<evidence type="ECO:0000256" key="1">
    <source>
        <dbReference type="SAM" id="MobiDB-lite"/>
    </source>
</evidence>
<organism evidence="2 3">
    <name type="scientific">Rotaria magnacalcarata</name>
    <dbReference type="NCBI Taxonomy" id="392030"/>
    <lineage>
        <taxon>Eukaryota</taxon>
        <taxon>Metazoa</taxon>
        <taxon>Spiralia</taxon>
        <taxon>Gnathifera</taxon>
        <taxon>Rotifera</taxon>
        <taxon>Eurotatoria</taxon>
        <taxon>Bdelloidea</taxon>
        <taxon>Philodinida</taxon>
        <taxon>Philodinidae</taxon>
        <taxon>Rotaria</taxon>
    </lineage>
</organism>
<feature type="non-terminal residue" evidence="2">
    <location>
        <position position="69"/>
    </location>
</feature>
<evidence type="ECO:0000313" key="3">
    <source>
        <dbReference type="Proteomes" id="UP000663866"/>
    </source>
</evidence>
<dbReference type="Proteomes" id="UP000663866">
    <property type="component" value="Unassembled WGS sequence"/>
</dbReference>
<gene>
    <name evidence="2" type="ORF">OVN521_LOCUS46098</name>
</gene>
<name>A0A821DX22_9BILA</name>
<sequence length="69" mass="7178">MLGTNSGTTISGKISICTGGSTILFSNVKLRPLGLSSNASMRDIVRSSDESKLGKPLKGSRLSPDSSKH</sequence>
<dbReference type="EMBL" id="CAJOBG010079625">
    <property type="protein sequence ID" value="CAF4626948.1"/>
    <property type="molecule type" value="Genomic_DNA"/>
</dbReference>
<accession>A0A821DX22</accession>